<evidence type="ECO:0000256" key="5">
    <source>
        <dbReference type="SAM" id="Phobius"/>
    </source>
</evidence>
<feature type="transmembrane region" description="Helical" evidence="5">
    <location>
        <begin position="88"/>
        <end position="106"/>
    </location>
</feature>
<keyword evidence="8" id="KW-1185">Reference proteome</keyword>
<name>A0A2U9IMD4_9CREN</name>
<evidence type="ECO:0000256" key="1">
    <source>
        <dbReference type="ARBA" id="ARBA00007816"/>
    </source>
</evidence>
<evidence type="ECO:0000256" key="2">
    <source>
        <dbReference type="ARBA" id="ARBA00034617"/>
    </source>
</evidence>
<comment type="catalytic activity">
    <reaction evidence="4">
        <text>ATP + H2O = ADP + phosphate + H(+)</text>
        <dbReference type="Rhea" id="RHEA:13065"/>
        <dbReference type="ChEBI" id="CHEBI:15377"/>
        <dbReference type="ChEBI" id="CHEBI:15378"/>
        <dbReference type="ChEBI" id="CHEBI:30616"/>
        <dbReference type="ChEBI" id="CHEBI:43474"/>
        <dbReference type="ChEBI" id="CHEBI:456216"/>
        <dbReference type="EC" id="5.6.2.4"/>
    </reaction>
</comment>
<evidence type="ECO:0000259" key="6">
    <source>
        <dbReference type="Pfam" id="PF01935"/>
    </source>
</evidence>
<dbReference type="RefSeq" id="WP_110380076.1">
    <property type="nucleotide sequence ID" value="NZ_CP029288.2"/>
</dbReference>
<accession>A0A2U9IMD4</accession>
<dbReference type="Pfam" id="PF01935">
    <property type="entry name" value="DUF87"/>
    <property type="match status" value="1"/>
</dbReference>
<feature type="transmembrane region" description="Helical" evidence="5">
    <location>
        <begin position="62"/>
        <end position="82"/>
    </location>
</feature>
<evidence type="ECO:0000313" key="7">
    <source>
        <dbReference type="EMBL" id="AWR97186.1"/>
    </source>
</evidence>
<keyword evidence="5" id="KW-0472">Membrane</keyword>
<dbReference type="GeneID" id="36837534"/>
<feature type="transmembrane region" description="Helical" evidence="5">
    <location>
        <begin position="30"/>
        <end position="55"/>
    </location>
</feature>
<dbReference type="Proteomes" id="UP000248410">
    <property type="component" value="Chromosome"/>
</dbReference>
<keyword evidence="5" id="KW-0812">Transmembrane</keyword>
<dbReference type="OrthoDB" id="107033at2157"/>
<proteinExistence type="inferred from homology"/>
<dbReference type="Gene3D" id="3.40.50.300">
    <property type="entry name" value="P-loop containing nucleotide triphosphate hydrolases"/>
    <property type="match status" value="2"/>
</dbReference>
<dbReference type="InterPro" id="IPR008571">
    <property type="entry name" value="HerA-like"/>
</dbReference>
<comment type="catalytic activity">
    <reaction evidence="3">
        <text>ATP + H2O = ADP + phosphate + H(+)</text>
        <dbReference type="Rhea" id="RHEA:13065"/>
        <dbReference type="ChEBI" id="CHEBI:15377"/>
        <dbReference type="ChEBI" id="CHEBI:15378"/>
        <dbReference type="ChEBI" id="CHEBI:30616"/>
        <dbReference type="ChEBI" id="CHEBI:43474"/>
        <dbReference type="ChEBI" id="CHEBI:456216"/>
        <dbReference type="EC" id="5.6.2.3"/>
    </reaction>
</comment>
<dbReference type="SUPFAM" id="SSF52540">
    <property type="entry name" value="P-loop containing nucleoside triphosphate hydrolases"/>
    <property type="match status" value="1"/>
</dbReference>
<evidence type="ECO:0000313" key="8">
    <source>
        <dbReference type="Proteomes" id="UP000248410"/>
    </source>
</evidence>
<evidence type="ECO:0000256" key="4">
    <source>
        <dbReference type="ARBA" id="ARBA00048988"/>
    </source>
</evidence>
<comment type="catalytic activity">
    <reaction evidence="2">
        <text>Couples ATP hydrolysis with the unwinding of duplex DNA by translocating in the 3'-5' direction.</text>
        <dbReference type="EC" id="5.6.2.4"/>
    </reaction>
</comment>
<feature type="transmembrane region" description="Helical" evidence="5">
    <location>
        <begin position="7"/>
        <end position="24"/>
    </location>
</feature>
<dbReference type="GO" id="GO:0043139">
    <property type="term" value="F:5'-3' DNA helicase activity"/>
    <property type="evidence" value="ECO:0007669"/>
    <property type="project" value="UniProtKB-EC"/>
</dbReference>
<evidence type="ECO:0000256" key="3">
    <source>
        <dbReference type="ARBA" id="ARBA00048954"/>
    </source>
</evidence>
<comment type="similarity">
    <text evidence="1">Belongs to the HerA family.</text>
</comment>
<protein>
    <recommendedName>
        <fullName evidence="6">Helicase HerA central domain-containing protein</fullName>
    </recommendedName>
</protein>
<dbReference type="InterPro" id="IPR027417">
    <property type="entry name" value="P-loop_NTPase"/>
</dbReference>
<dbReference type="AlphaFoldDB" id="A0A2U9IMD4"/>
<dbReference type="PANTHER" id="PTHR42957">
    <property type="entry name" value="HELICASE MJ1565-RELATED"/>
    <property type="match status" value="1"/>
</dbReference>
<dbReference type="InterPro" id="IPR002789">
    <property type="entry name" value="HerA_central"/>
</dbReference>
<sequence>MQDVRHIIFYTLMVIIAFIAKYYFYHPNSLYYDVLGSLFLIFVIFTSAIISYILFSSVIISLSYLFPIVIIYDFFGFEILSFTYIASYLAGDIISFFFISLIRRRIEESFISQLSSINLKINYKQVLIDTIIFFFFILVNLLIIHSIFLFLGGLFSFLVLLFVNQIEFSPLIFLSWLSFPYLLSQLGTNDKRSGIYIGNTIGVLKRTIVNSSKINTNSTYKWVSSRSKFFLDLYNNKNFNLIILGTSGSGKSHLAKNIVSNSGVGFLVLDIHGEYNIDGAEIIDASKISINPLSLFGQSPRQRALEVAYMIRSLFNLGNLQTIDLYNLILEAYEDKGIFEDDESSWSNKPPNFRDVLLLIEKKKRLVNAIQEINRLESISPYISFLVSNTFMETSINIFDMLKKNIIINFSKVTVPEIKYVIIESLLYSIQSFMYLTGQSSLRKLIVIDEAPFILSKDSGEQLVERLFAEGRKFGFGFVIISQTAEYVKKLISNSSYVLVLSMVEPNDIEYISKLLGGQDMEIYKAIYNTLQKLDRGLIITRDILRNEIILVRSN</sequence>
<dbReference type="PANTHER" id="PTHR42957:SF1">
    <property type="entry name" value="HELICASE MJ1565-RELATED"/>
    <property type="match status" value="1"/>
</dbReference>
<organism evidence="7 8">
    <name type="scientific">Acidianus sulfidivorans JP7</name>
    <dbReference type="NCBI Taxonomy" id="619593"/>
    <lineage>
        <taxon>Archaea</taxon>
        <taxon>Thermoproteota</taxon>
        <taxon>Thermoprotei</taxon>
        <taxon>Sulfolobales</taxon>
        <taxon>Sulfolobaceae</taxon>
        <taxon>Acidianus</taxon>
    </lineage>
</organism>
<reference evidence="7 8" key="1">
    <citation type="submission" date="2018-05" db="EMBL/GenBank/DDBJ databases">
        <title>Complete Genome Sequences of Extremely Thermoacidophilic, Metal-Mobilizing Type-Strain Members of the Archaeal Family Sulfolobaceae: Acidianus brierleyi DSM-1651T, Acidianus sulfidivorans DSM-18786T, Metallosphaera hakonensis DSM-7519T, and Metallosphaera prunae DSM-10039T.</title>
        <authorList>
            <person name="Counts J.A."/>
            <person name="Kelly R.M."/>
        </authorList>
    </citation>
    <scope>NUCLEOTIDE SEQUENCE [LARGE SCALE GENOMIC DNA]</scope>
    <source>
        <strain evidence="7 8">JP7</strain>
    </source>
</reference>
<dbReference type="EMBL" id="CP029288">
    <property type="protein sequence ID" value="AWR97186.1"/>
    <property type="molecule type" value="Genomic_DNA"/>
</dbReference>
<gene>
    <name evidence="7" type="ORF">DFR86_06155</name>
</gene>
<keyword evidence="5" id="KW-1133">Transmembrane helix</keyword>
<dbReference type="GO" id="GO:0043138">
    <property type="term" value="F:3'-5' DNA helicase activity"/>
    <property type="evidence" value="ECO:0007669"/>
    <property type="project" value="UniProtKB-EC"/>
</dbReference>
<feature type="transmembrane region" description="Helical" evidence="5">
    <location>
        <begin position="126"/>
        <end position="151"/>
    </location>
</feature>
<feature type="domain" description="Helicase HerA central" evidence="6">
    <location>
        <begin position="242"/>
        <end position="427"/>
    </location>
</feature>
<dbReference type="KEGG" id="asul:DFR86_06155"/>